<evidence type="ECO:0000313" key="3">
    <source>
        <dbReference type="Proteomes" id="UP000054387"/>
    </source>
</evidence>
<evidence type="ECO:0000313" key="2">
    <source>
        <dbReference type="EMBL" id="KTG11521.1"/>
    </source>
</evidence>
<gene>
    <name evidence="2" type="ORF">AUR64_03180</name>
</gene>
<feature type="transmembrane region" description="Helical" evidence="1">
    <location>
        <begin position="143"/>
        <end position="166"/>
    </location>
</feature>
<name>A0A0W1RDM4_9EURY</name>
<organism evidence="2 3">
    <name type="scientific">Haloprofundus marisrubri</name>
    <dbReference type="NCBI Taxonomy" id="1514971"/>
    <lineage>
        <taxon>Archaea</taxon>
        <taxon>Methanobacteriati</taxon>
        <taxon>Methanobacteriota</taxon>
        <taxon>Stenosarchaea group</taxon>
        <taxon>Halobacteria</taxon>
        <taxon>Halobacteriales</taxon>
        <taxon>Haloferacaceae</taxon>
        <taxon>Haloprofundus</taxon>
    </lineage>
</organism>
<feature type="transmembrane region" description="Helical" evidence="1">
    <location>
        <begin position="110"/>
        <end position="131"/>
    </location>
</feature>
<proteinExistence type="predicted"/>
<evidence type="ECO:0000256" key="1">
    <source>
        <dbReference type="SAM" id="Phobius"/>
    </source>
</evidence>
<keyword evidence="1" id="KW-1133">Transmembrane helix</keyword>
<keyword evidence="1" id="KW-0812">Transmembrane</keyword>
<protein>
    <submittedName>
        <fullName evidence="2">Uncharacterized protein</fullName>
    </submittedName>
</protein>
<dbReference type="AlphaFoldDB" id="A0A0W1RDM4"/>
<dbReference type="RefSeq" id="WP_058580004.1">
    <property type="nucleotide sequence ID" value="NZ_LOPU01000003.1"/>
</dbReference>
<comment type="caution">
    <text evidence="2">The sequence shown here is derived from an EMBL/GenBank/DDBJ whole genome shotgun (WGS) entry which is preliminary data.</text>
</comment>
<feature type="transmembrane region" description="Helical" evidence="1">
    <location>
        <begin position="42"/>
        <end position="62"/>
    </location>
</feature>
<reference evidence="2 3" key="1">
    <citation type="submission" date="2015-12" db="EMBL/GenBank/DDBJ databases">
        <title>Haloprofundus marisrubri gen. nov., sp. nov., an extremely halophilic archaeon isolated from the Discovery deep brine-seawater interface in the Red Sea.</title>
        <authorList>
            <person name="Zhang G."/>
            <person name="Stingl U."/>
            <person name="Rashid M."/>
        </authorList>
    </citation>
    <scope>NUCLEOTIDE SEQUENCE [LARGE SCALE GENOMIC DNA]</scope>
    <source>
        <strain evidence="2 3">SB9</strain>
    </source>
</reference>
<sequence>MSSDPETGVDETERRSLGSVQVLLERTALAVRGSLSRRAGKAVFASVAVIYFVLYSVGLRHLGVGDGSIEVVVVADPLARATEQIAPFQYESVAFVALGPVEYLFAPVNAAIGVGLAVLVGVNLSVSWMAWRGPSACHIGPGAGLTAGVPGILSGFVCCGPTVLLVVGVQASAGLVTLFQWLVPLAVVLLFGTLLWVGSRVDTTRDDPAVV</sequence>
<accession>A0A0W1RDM4</accession>
<dbReference type="STRING" id="1514971.AUR64_03180"/>
<keyword evidence="3" id="KW-1185">Reference proteome</keyword>
<dbReference type="EMBL" id="LOPU01000003">
    <property type="protein sequence ID" value="KTG11521.1"/>
    <property type="molecule type" value="Genomic_DNA"/>
</dbReference>
<keyword evidence="1" id="KW-0472">Membrane</keyword>
<dbReference type="Proteomes" id="UP000054387">
    <property type="component" value="Unassembled WGS sequence"/>
</dbReference>
<feature type="transmembrane region" description="Helical" evidence="1">
    <location>
        <begin position="178"/>
        <end position="197"/>
    </location>
</feature>